<feature type="non-terminal residue" evidence="1">
    <location>
        <position position="1"/>
    </location>
</feature>
<dbReference type="EMBL" id="ANJA01002789">
    <property type="protein sequence ID" value="ETO68046.1"/>
    <property type="molecule type" value="Genomic_DNA"/>
</dbReference>
<comment type="caution">
    <text evidence="1">The sequence shown here is derived from an EMBL/GenBank/DDBJ whole genome shotgun (WGS) entry which is preliminary data.</text>
</comment>
<protein>
    <submittedName>
        <fullName evidence="1">Uncharacterized protein</fullName>
    </submittedName>
</protein>
<evidence type="ECO:0000313" key="1">
    <source>
        <dbReference type="EMBL" id="ETO68046.1"/>
    </source>
</evidence>
<reference evidence="1 2" key="1">
    <citation type="submission" date="2013-11" db="EMBL/GenBank/DDBJ databases">
        <title>The Genome Sequence of Phytophthora parasitica P1976.</title>
        <authorList>
            <consortium name="The Broad Institute Genomics Platform"/>
            <person name="Russ C."/>
            <person name="Tyler B."/>
            <person name="Panabieres F."/>
            <person name="Shan W."/>
            <person name="Tripathy S."/>
            <person name="Grunwald N."/>
            <person name="Machado M."/>
            <person name="Johnson C.S."/>
            <person name="Walker B."/>
            <person name="Young S."/>
            <person name="Zeng Q."/>
            <person name="Gargeya S."/>
            <person name="Fitzgerald M."/>
            <person name="Haas B."/>
            <person name="Abouelleil A."/>
            <person name="Allen A.W."/>
            <person name="Alvarado L."/>
            <person name="Arachchi H.M."/>
            <person name="Berlin A.M."/>
            <person name="Chapman S.B."/>
            <person name="Gainer-Dewar J."/>
            <person name="Goldberg J."/>
            <person name="Griggs A."/>
            <person name="Gujja S."/>
            <person name="Hansen M."/>
            <person name="Howarth C."/>
            <person name="Imamovic A."/>
            <person name="Ireland A."/>
            <person name="Larimer J."/>
            <person name="McCowan C."/>
            <person name="Murphy C."/>
            <person name="Pearson M."/>
            <person name="Poon T.W."/>
            <person name="Priest M."/>
            <person name="Roberts A."/>
            <person name="Saif S."/>
            <person name="Shea T."/>
            <person name="Sisk P."/>
            <person name="Sykes S."/>
            <person name="Wortman J."/>
            <person name="Nusbaum C."/>
            <person name="Birren B."/>
        </authorList>
    </citation>
    <scope>NUCLEOTIDE SEQUENCE [LARGE SCALE GENOMIC DNA]</scope>
    <source>
        <strain evidence="1 2">P1976</strain>
    </source>
</reference>
<dbReference type="Gene3D" id="1.10.10.60">
    <property type="entry name" value="Homeodomain-like"/>
    <property type="match status" value="1"/>
</dbReference>
<organism evidence="1 2">
    <name type="scientific">Phytophthora nicotianae P1976</name>
    <dbReference type="NCBI Taxonomy" id="1317066"/>
    <lineage>
        <taxon>Eukaryota</taxon>
        <taxon>Sar</taxon>
        <taxon>Stramenopiles</taxon>
        <taxon>Oomycota</taxon>
        <taxon>Peronosporomycetes</taxon>
        <taxon>Peronosporales</taxon>
        <taxon>Peronosporaceae</taxon>
        <taxon>Phytophthora</taxon>
    </lineage>
</organism>
<dbReference type="Proteomes" id="UP000028582">
    <property type="component" value="Unassembled WGS sequence"/>
</dbReference>
<gene>
    <name evidence="1" type="ORF">F444_15098</name>
</gene>
<proteinExistence type="predicted"/>
<accession>A0A080ZN35</accession>
<name>A0A080ZN35_PHYNI</name>
<dbReference type="AlphaFoldDB" id="A0A080ZN35"/>
<sequence>VNDDRGLCRCVTRNLTRHGAITLALVVRIEDFAASTGWLDGFLLPHNLVIQNEK</sequence>
<evidence type="ECO:0000313" key="2">
    <source>
        <dbReference type="Proteomes" id="UP000028582"/>
    </source>
</evidence>